<keyword evidence="12" id="KW-0966">Cell projection</keyword>
<evidence type="ECO:0000256" key="3">
    <source>
        <dbReference type="ARBA" id="ARBA00017948"/>
    </source>
</evidence>
<dbReference type="Pfam" id="PF06429">
    <property type="entry name" value="Flg_bbr_C"/>
    <property type="match status" value="1"/>
</dbReference>
<dbReference type="PATRIC" id="fig|565050.3.peg.2101"/>
<dbReference type="InterPro" id="IPR012834">
    <property type="entry name" value="FlgG_G_neg"/>
</dbReference>
<dbReference type="GO" id="GO:0071978">
    <property type="term" value="P:bacterial-type flagellum-dependent swarming motility"/>
    <property type="evidence" value="ECO:0007669"/>
    <property type="project" value="TreeGrafter"/>
</dbReference>
<keyword evidence="12" id="KW-0282">Flagellum</keyword>
<feature type="domain" description="Flagellar basal body rod protein N-terminal" evidence="9">
    <location>
        <begin position="4"/>
        <end position="34"/>
    </location>
</feature>
<sequence>MQALRTAASGMAAQQLNVEVISNNIANMNTVGFKRQRAEFQDLLYQTIERAGSQSSSDGNIVPTGVQVGGGVKAGSVYRITEQGTPTLTDSPLDLAIQGKGYMPILLPSGETAYTRAGNFSTNDQGQIVTEDGYLVQPGITIPQNATDITISKSGLVQVKLDGQPQPQTVGQIQLANFLNEGGLEAIGDNLFLETAASGAATLAAPGEPGFGMLLQHYTEASNVDAVSEITALITAQRAYEMNSKVISTADQMLQATSQLRS</sequence>
<evidence type="ECO:0000256" key="4">
    <source>
        <dbReference type="ARBA" id="ARBA00023143"/>
    </source>
</evidence>
<dbReference type="PROSITE" id="PS00588">
    <property type="entry name" value="FLAGELLA_BB_ROD"/>
    <property type="match status" value="1"/>
</dbReference>
<evidence type="ECO:0000313" key="12">
    <source>
        <dbReference type="EMBL" id="ACL95608.1"/>
    </source>
</evidence>
<dbReference type="SMR" id="A0A0H3C944"/>
<evidence type="ECO:0000259" key="10">
    <source>
        <dbReference type="Pfam" id="PF06429"/>
    </source>
</evidence>
<dbReference type="PANTHER" id="PTHR30435:SF19">
    <property type="entry name" value="FLAGELLAR BASAL-BODY ROD PROTEIN FLGG"/>
    <property type="match status" value="1"/>
</dbReference>
<evidence type="ECO:0000313" key="13">
    <source>
        <dbReference type="Proteomes" id="UP000001364"/>
    </source>
</evidence>
<evidence type="ECO:0000256" key="2">
    <source>
        <dbReference type="ARBA" id="ARBA00009677"/>
    </source>
</evidence>
<evidence type="ECO:0000259" key="9">
    <source>
        <dbReference type="Pfam" id="PF00460"/>
    </source>
</evidence>
<protein>
    <recommendedName>
        <fullName evidence="3 7">Flagellar basal-body rod protein FlgG</fullName>
    </recommendedName>
    <alternativeName>
        <fullName evidence="6 8">Distal rod protein</fullName>
    </alternativeName>
</protein>
<dbReference type="HOGENOM" id="CLU_013687_0_1_5"/>
<dbReference type="NCBIfam" id="TIGR02488">
    <property type="entry name" value="flgG_G_neg"/>
    <property type="match status" value="1"/>
</dbReference>
<dbReference type="SUPFAM" id="SSF117143">
    <property type="entry name" value="Flagellar hook protein flgE"/>
    <property type="match status" value="1"/>
</dbReference>
<evidence type="ECO:0000256" key="1">
    <source>
        <dbReference type="ARBA" id="ARBA00004117"/>
    </source>
</evidence>
<feature type="domain" description="Flagellar hook protein FlgE/F/G-like D1" evidence="11">
    <location>
        <begin position="96"/>
        <end position="159"/>
    </location>
</feature>
<dbReference type="EMBL" id="CP001340">
    <property type="protein sequence ID" value="ACL95608.1"/>
    <property type="molecule type" value="Genomic_DNA"/>
</dbReference>
<dbReference type="InterPro" id="IPR001444">
    <property type="entry name" value="Flag_bb_rod_N"/>
</dbReference>
<accession>A0A0H3C944</accession>
<dbReference type="Proteomes" id="UP000001364">
    <property type="component" value="Chromosome"/>
</dbReference>
<gene>
    <name evidence="12" type="primary">flgG</name>
    <name evidence="12" type="ordered locus">CCNA_02143</name>
</gene>
<dbReference type="GeneID" id="7330449"/>
<dbReference type="AlphaFoldDB" id="A0A0H3C944"/>
<dbReference type="RefSeq" id="WP_010919925.1">
    <property type="nucleotide sequence ID" value="NC_011916.1"/>
</dbReference>
<name>A0A0H3C944_CAUVN</name>
<dbReference type="Pfam" id="PF22692">
    <property type="entry name" value="LlgE_F_G_D1"/>
    <property type="match status" value="1"/>
</dbReference>
<dbReference type="InterPro" id="IPR037925">
    <property type="entry name" value="FlgE/F/G-like"/>
</dbReference>
<dbReference type="PhylomeDB" id="A0A0H3C944"/>
<dbReference type="InterPro" id="IPR020013">
    <property type="entry name" value="Flagellar_FlgE/F/G"/>
</dbReference>
<dbReference type="NCBIfam" id="TIGR03506">
    <property type="entry name" value="FlgEFG_subfam"/>
    <property type="match status" value="2"/>
</dbReference>
<dbReference type="OrthoDB" id="9804559at2"/>
<dbReference type="Pfam" id="PF00460">
    <property type="entry name" value="Flg_bb_rod"/>
    <property type="match status" value="1"/>
</dbReference>
<proteinExistence type="inferred from homology"/>
<dbReference type="PANTHER" id="PTHR30435">
    <property type="entry name" value="FLAGELLAR PROTEIN"/>
    <property type="match status" value="1"/>
</dbReference>
<keyword evidence="12" id="KW-0969">Cilium</keyword>
<reference evidence="12 13" key="1">
    <citation type="journal article" date="2010" name="J. Bacteriol.">
        <title>The genetic basis of laboratory adaptation in Caulobacter crescentus.</title>
        <authorList>
            <person name="Marks M.E."/>
            <person name="Castro-Rojas C.M."/>
            <person name="Teiling C."/>
            <person name="Du L."/>
            <person name="Kapatral V."/>
            <person name="Walunas T.L."/>
            <person name="Crosson S."/>
        </authorList>
    </citation>
    <scope>NUCLEOTIDE SEQUENCE [LARGE SCALE GENOMIC DNA]</scope>
    <source>
        <strain evidence="13">NA1000 / CB15N</strain>
    </source>
</reference>
<evidence type="ECO:0000256" key="6">
    <source>
        <dbReference type="ARBA" id="ARBA00032912"/>
    </source>
</evidence>
<dbReference type="InterPro" id="IPR010930">
    <property type="entry name" value="Flg_bb/hook_C_dom"/>
</dbReference>
<dbReference type="RefSeq" id="YP_002517516.1">
    <property type="nucleotide sequence ID" value="NC_011916.1"/>
</dbReference>
<keyword evidence="13" id="KW-1185">Reference proteome</keyword>
<keyword evidence="4 8" id="KW-0975">Bacterial flagellum</keyword>
<dbReference type="KEGG" id="ccs:CCNA_02143"/>
<dbReference type="GO" id="GO:0009426">
    <property type="term" value="C:bacterial-type flagellum basal body, distal rod"/>
    <property type="evidence" value="ECO:0007669"/>
    <property type="project" value="UniProtKB-UniRule"/>
</dbReference>
<comment type="subcellular location">
    <subcellularLocation>
        <location evidence="1 8">Bacterial flagellum basal body</location>
    </subcellularLocation>
</comment>
<dbReference type="InterPro" id="IPR019776">
    <property type="entry name" value="Flagellar_basal_body_rod_CS"/>
</dbReference>
<evidence type="ECO:0000256" key="7">
    <source>
        <dbReference type="NCBIfam" id="TIGR02488"/>
    </source>
</evidence>
<dbReference type="InterPro" id="IPR053967">
    <property type="entry name" value="LlgE_F_G-like_D1"/>
</dbReference>
<organism evidence="12 13">
    <name type="scientific">Caulobacter vibrioides (strain NA1000 / CB15N)</name>
    <name type="common">Caulobacter crescentus</name>
    <dbReference type="NCBI Taxonomy" id="565050"/>
    <lineage>
        <taxon>Bacteria</taxon>
        <taxon>Pseudomonadati</taxon>
        <taxon>Pseudomonadota</taxon>
        <taxon>Alphaproteobacteria</taxon>
        <taxon>Caulobacterales</taxon>
        <taxon>Caulobacteraceae</taxon>
        <taxon>Caulobacter</taxon>
    </lineage>
</organism>
<comment type="similarity">
    <text evidence="2 8">Belongs to the flagella basal body rod proteins family.</text>
</comment>
<comment type="subunit">
    <text evidence="5 8">The basal body constitutes a major portion of the flagellar organelle and consists of four rings (L,P,S, and M) mounted on a central rod. The rod consists of about 26 subunits of FlgG in the distal portion, and FlgB, FlgC and FlgF are thought to build up the proximal portion of the rod with about 6 subunits each.</text>
</comment>
<feature type="domain" description="Flagellar basal-body/hook protein C-terminal" evidence="10">
    <location>
        <begin position="216"/>
        <end position="260"/>
    </location>
</feature>
<evidence type="ECO:0000256" key="8">
    <source>
        <dbReference type="RuleBase" id="RU362116"/>
    </source>
</evidence>
<evidence type="ECO:0000256" key="5">
    <source>
        <dbReference type="ARBA" id="ARBA00025933"/>
    </source>
</evidence>
<evidence type="ECO:0000259" key="11">
    <source>
        <dbReference type="Pfam" id="PF22692"/>
    </source>
</evidence>